<feature type="compositionally biased region" description="Low complexity" evidence="1">
    <location>
        <begin position="69"/>
        <end position="78"/>
    </location>
</feature>
<dbReference type="AlphaFoldDB" id="A0A1S3YIG9"/>
<reference evidence="2" key="1">
    <citation type="submission" date="2025-08" db="UniProtKB">
        <authorList>
            <consortium name="RefSeq"/>
        </authorList>
    </citation>
    <scope>IDENTIFICATION</scope>
</reference>
<dbReference type="KEGG" id="nta:107776625"/>
<accession>A0A1S3YIG9</accession>
<dbReference type="RefSeq" id="XP_016452024.1">
    <property type="nucleotide sequence ID" value="XM_016596538.1"/>
</dbReference>
<protein>
    <submittedName>
        <fullName evidence="2">Uncharacterized protein</fullName>
    </submittedName>
</protein>
<dbReference type="OMA" id="KENNQWV"/>
<evidence type="ECO:0000313" key="2">
    <source>
        <dbReference type="RefSeq" id="XP_016452024.1"/>
    </source>
</evidence>
<name>A0A1S3YIG9_TOBAC</name>
<evidence type="ECO:0000256" key="1">
    <source>
        <dbReference type="SAM" id="MobiDB-lite"/>
    </source>
</evidence>
<gene>
    <name evidence="2" type="primary">LOC107776625</name>
</gene>
<dbReference type="PaxDb" id="4097-A0A1S3YIG9"/>
<proteinExistence type="predicted"/>
<sequence>MLRDVPSTLKENNQWVAIQGESRKKQRTLVDEPEDDFHLSAPQTIQNSQSSNFVFMPTPTVQRQLPTSNDPNFEIPNFEPEPDIAIKPKSISEARTRLQLRQQSVPTATRQIRFVGDCKSVFKAYFFSKKPNMAGNLSSLEIS</sequence>
<organism evidence="2">
    <name type="scientific">Nicotiana tabacum</name>
    <name type="common">Common tobacco</name>
    <dbReference type="NCBI Taxonomy" id="4097"/>
    <lineage>
        <taxon>Eukaryota</taxon>
        <taxon>Viridiplantae</taxon>
        <taxon>Streptophyta</taxon>
        <taxon>Embryophyta</taxon>
        <taxon>Tracheophyta</taxon>
        <taxon>Spermatophyta</taxon>
        <taxon>Magnoliopsida</taxon>
        <taxon>eudicotyledons</taxon>
        <taxon>Gunneridae</taxon>
        <taxon>Pentapetalae</taxon>
        <taxon>asterids</taxon>
        <taxon>lamiids</taxon>
        <taxon>Solanales</taxon>
        <taxon>Solanaceae</taxon>
        <taxon>Nicotianoideae</taxon>
        <taxon>Nicotianeae</taxon>
        <taxon>Nicotiana</taxon>
    </lineage>
</organism>
<feature type="region of interest" description="Disordered" evidence="1">
    <location>
        <begin position="61"/>
        <end position="82"/>
    </location>
</feature>